<accession>A0A645DXR5</accession>
<protein>
    <recommendedName>
        <fullName evidence="2">DUF218 domain-containing protein</fullName>
    </recommendedName>
</protein>
<organism evidence="1">
    <name type="scientific">bioreactor metagenome</name>
    <dbReference type="NCBI Taxonomy" id="1076179"/>
    <lineage>
        <taxon>unclassified sequences</taxon>
        <taxon>metagenomes</taxon>
        <taxon>ecological metagenomes</taxon>
    </lineage>
</organism>
<evidence type="ECO:0008006" key="2">
    <source>
        <dbReference type="Google" id="ProtNLM"/>
    </source>
</evidence>
<dbReference type="EMBL" id="VSSQ01040818">
    <property type="protein sequence ID" value="MPM94136.1"/>
    <property type="molecule type" value="Genomic_DNA"/>
</dbReference>
<gene>
    <name evidence="1" type="ORF">SDC9_141279</name>
</gene>
<reference evidence="1" key="1">
    <citation type="submission" date="2019-08" db="EMBL/GenBank/DDBJ databases">
        <authorList>
            <person name="Kucharzyk K."/>
            <person name="Murdoch R.W."/>
            <person name="Higgins S."/>
            <person name="Loffler F."/>
        </authorList>
    </citation>
    <scope>NUCLEOTIDE SEQUENCE</scope>
</reference>
<evidence type="ECO:0000313" key="1">
    <source>
        <dbReference type="EMBL" id="MPM94136.1"/>
    </source>
</evidence>
<dbReference type="AlphaFoldDB" id="A0A645DXR5"/>
<name>A0A645DXR5_9ZZZZ</name>
<proteinExistence type="predicted"/>
<comment type="caution">
    <text evidence="1">The sequence shown here is derived from an EMBL/GenBank/DDBJ whole genome shotgun (WGS) entry which is preliminary data.</text>
</comment>
<sequence length="85" mass="9621">MFGVRTVLIVTQQYHLYRAVYIAEKLGLEAWGVASDQRSYAGQDARDTREFLARNKDFFFCLLRPEPTYLGETIPISGSGALTDD</sequence>